<keyword evidence="1" id="KW-0472">Membrane</keyword>
<sequence>MSQWRDSMVDRPETDGAAYLTGWTVSGVAVLGAIVAVWVLGI</sequence>
<accession>A0ABU8BDD5</accession>
<comment type="caution">
    <text evidence="2">The sequence shown here is derived from an EMBL/GenBank/DDBJ whole genome shotgun (WGS) entry which is preliminary data.</text>
</comment>
<proteinExistence type="predicted"/>
<protein>
    <submittedName>
        <fullName evidence="2">Uncharacterized protein</fullName>
    </submittedName>
</protein>
<evidence type="ECO:0000313" key="2">
    <source>
        <dbReference type="EMBL" id="MEH2556028.1"/>
    </source>
</evidence>
<gene>
    <name evidence="2" type="ORF">V1286_003557</name>
</gene>
<name>A0ABU8BDD5_9BRAD</name>
<feature type="transmembrane region" description="Helical" evidence="1">
    <location>
        <begin position="20"/>
        <end position="40"/>
    </location>
</feature>
<keyword evidence="3" id="KW-1185">Reference proteome</keyword>
<keyword evidence="1" id="KW-0812">Transmembrane</keyword>
<organism evidence="2 3">
    <name type="scientific">Bradyrhizobium algeriense</name>
    <dbReference type="NCBI Taxonomy" id="634784"/>
    <lineage>
        <taxon>Bacteria</taxon>
        <taxon>Pseudomonadati</taxon>
        <taxon>Pseudomonadota</taxon>
        <taxon>Alphaproteobacteria</taxon>
        <taxon>Hyphomicrobiales</taxon>
        <taxon>Nitrobacteraceae</taxon>
        <taxon>Bradyrhizobium</taxon>
    </lineage>
</organism>
<dbReference type="Proteomes" id="UP001364224">
    <property type="component" value="Unassembled WGS sequence"/>
</dbReference>
<reference evidence="2 3" key="1">
    <citation type="submission" date="2024-02" db="EMBL/GenBank/DDBJ databases">
        <title>Adaptive strategies in a cosmopolitan and abundant soil bacterium.</title>
        <authorList>
            <person name="Carini P."/>
        </authorList>
    </citation>
    <scope>NUCLEOTIDE SEQUENCE [LARGE SCALE GENOMIC DNA]</scope>
    <source>
        <strain evidence="2 3">AZCC 1608</strain>
    </source>
</reference>
<keyword evidence="1" id="KW-1133">Transmembrane helix</keyword>
<evidence type="ECO:0000256" key="1">
    <source>
        <dbReference type="SAM" id="Phobius"/>
    </source>
</evidence>
<evidence type="ECO:0000313" key="3">
    <source>
        <dbReference type="Proteomes" id="UP001364224"/>
    </source>
</evidence>
<dbReference type="EMBL" id="JAZHRV010000001">
    <property type="protein sequence ID" value="MEH2556028.1"/>
    <property type="molecule type" value="Genomic_DNA"/>
</dbReference>